<dbReference type="GeneID" id="64819481"/>
<dbReference type="InterPro" id="IPR008792">
    <property type="entry name" value="PQQD"/>
</dbReference>
<accession>A0A8T8K6C7</accession>
<proteinExistence type="predicted"/>
<dbReference type="InterPro" id="IPR041881">
    <property type="entry name" value="PqqD_sf"/>
</dbReference>
<evidence type="ECO:0000313" key="2">
    <source>
        <dbReference type="Proteomes" id="UP000681041"/>
    </source>
</evidence>
<sequence length="92" mass="10404">MMDDTTLVSISKQAVHCDLEEEVVILGLDDGVYYGLNPVAAFIWNTIQTPHTVGELKEKILAEYDVTEDICQVDLLEILQKLLDNKLIEIKE</sequence>
<dbReference type="RefSeq" id="WP_211533554.1">
    <property type="nucleotide sequence ID" value="NZ_CP058560.1"/>
</dbReference>
<dbReference type="Pfam" id="PF05402">
    <property type="entry name" value="PqqD"/>
    <property type="match status" value="1"/>
</dbReference>
<reference evidence="1" key="1">
    <citation type="submission" date="2020-07" db="EMBL/GenBank/DDBJ databases">
        <title>Methanobacterium. sp. MethCan genome.</title>
        <authorList>
            <person name="Postec A."/>
            <person name="Quemeneur M."/>
        </authorList>
    </citation>
    <scope>NUCLEOTIDE SEQUENCE</scope>
    <source>
        <strain evidence="1">MethCAN</strain>
    </source>
</reference>
<name>A0A8T8K6C7_9EURY</name>
<dbReference type="Gene3D" id="1.10.10.1150">
    <property type="entry name" value="Coenzyme PQQ synthesis protein D (PqqD)"/>
    <property type="match status" value="1"/>
</dbReference>
<gene>
    <name evidence="1" type="ORF">HYG87_01915</name>
</gene>
<keyword evidence="2" id="KW-1185">Reference proteome</keyword>
<dbReference type="AlphaFoldDB" id="A0A8T8K6C7"/>
<dbReference type="EMBL" id="CP058560">
    <property type="protein sequence ID" value="QUH22610.1"/>
    <property type="molecule type" value="Genomic_DNA"/>
</dbReference>
<evidence type="ECO:0000313" key="1">
    <source>
        <dbReference type="EMBL" id="QUH22610.1"/>
    </source>
</evidence>
<organism evidence="1 2">
    <name type="scientific">Methanobacterium alkalithermotolerans</name>
    <dbReference type="NCBI Taxonomy" id="2731220"/>
    <lineage>
        <taxon>Archaea</taxon>
        <taxon>Methanobacteriati</taxon>
        <taxon>Methanobacteriota</taxon>
        <taxon>Methanomada group</taxon>
        <taxon>Methanobacteria</taxon>
        <taxon>Methanobacteriales</taxon>
        <taxon>Methanobacteriaceae</taxon>
        <taxon>Methanobacterium</taxon>
    </lineage>
</organism>
<dbReference type="KEGG" id="meme:HYG87_01915"/>
<dbReference type="OrthoDB" id="71214at2157"/>
<dbReference type="Proteomes" id="UP000681041">
    <property type="component" value="Chromosome"/>
</dbReference>
<protein>
    <submittedName>
        <fullName evidence="1">PqqD family protein</fullName>
    </submittedName>
</protein>